<evidence type="ECO:0000256" key="9">
    <source>
        <dbReference type="ARBA" id="ARBA00023157"/>
    </source>
</evidence>
<evidence type="ECO:0000256" key="1">
    <source>
        <dbReference type="ARBA" id="ARBA00003195"/>
    </source>
</evidence>
<evidence type="ECO:0000256" key="5">
    <source>
        <dbReference type="ARBA" id="ARBA00022660"/>
    </source>
</evidence>
<evidence type="ECO:0000313" key="11">
    <source>
        <dbReference type="Proteomes" id="UP000006813"/>
    </source>
</evidence>
<comment type="subcellular location">
    <subcellularLocation>
        <location evidence="2">Mitochondrion</location>
    </subcellularLocation>
</comment>
<dbReference type="PANTHER" id="PTHR13344:SF0">
    <property type="entry name" value="NADH DEHYDROGENASE [UBIQUINONE] 1 ALPHA SUBCOMPLEX SUBUNIT 8"/>
    <property type="match status" value="1"/>
</dbReference>
<gene>
    <name evidence="10" type="ORF">GW7_09931</name>
</gene>
<keyword evidence="9" id="KW-1015">Disulfide bond</keyword>
<evidence type="ECO:0000313" key="10">
    <source>
        <dbReference type="EMBL" id="EHB05565.1"/>
    </source>
</evidence>
<keyword evidence="8" id="KW-0496">Mitochondrion</keyword>
<evidence type="ECO:0000256" key="2">
    <source>
        <dbReference type="ARBA" id="ARBA00004173"/>
    </source>
</evidence>
<dbReference type="InParanoid" id="G5B8F4"/>
<keyword evidence="6" id="KW-0677">Repeat</keyword>
<sequence>MGTVRVSSAVLKAAAHHLGAQCDKANKEFMLCRWEEKDPRRCLEEGKLVNKCTLDFFSSFEPTLPNFFILHQSKSKDLETS</sequence>
<name>G5B8F4_HETGA</name>
<reference evidence="10 11" key="1">
    <citation type="journal article" date="2011" name="Nature">
        <title>Genome sequencing reveals insights into physiology and longevity of the naked mole rat.</title>
        <authorList>
            <person name="Kim E.B."/>
            <person name="Fang X."/>
            <person name="Fushan A.A."/>
            <person name="Huang Z."/>
            <person name="Lobanov A.V."/>
            <person name="Han L."/>
            <person name="Marino S.M."/>
            <person name="Sun X."/>
            <person name="Turanov A.A."/>
            <person name="Yang P."/>
            <person name="Yim S.H."/>
            <person name="Zhao X."/>
            <person name="Kasaikina M.V."/>
            <person name="Stoletzki N."/>
            <person name="Peng C."/>
            <person name="Polak P."/>
            <person name="Xiong Z."/>
            <person name="Kiezun A."/>
            <person name="Zhu Y."/>
            <person name="Chen Y."/>
            <person name="Kryukov G.V."/>
            <person name="Zhang Q."/>
            <person name="Peshkin L."/>
            <person name="Yang L."/>
            <person name="Bronson R.T."/>
            <person name="Buffenstein R."/>
            <person name="Wang B."/>
            <person name="Han C."/>
            <person name="Li Q."/>
            <person name="Chen L."/>
            <person name="Zhao W."/>
            <person name="Sunyaev S.R."/>
            <person name="Park T.J."/>
            <person name="Zhang G."/>
            <person name="Wang J."/>
            <person name="Gladyshev V.N."/>
        </authorList>
    </citation>
    <scope>NUCLEOTIDE SEQUENCE [LARGE SCALE GENOMIC DNA]</scope>
</reference>
<evidence type="ECO:0000256" key="6">
    <source>
        <dbReference type="ARBA" id="ARBA00022737"/>
    </source>
</evidence>
<protein>
    <submittedName>
        <fullName evidence="10">NADH dehydrogenase [ubiquinone] 1 alpha subcomplex subunit 8</fullName>
    </submittedName>
</protein>
<dbReference type="Proteomes" id="UP000006813">
    <property type="component" value="Unassembled WGS sequence"/>
</dbReference>
<comment type="function">
    <text evidence="1">Accessory subunit of the mitochondrial membrane respiratory chain NADH dehydrogenase (Complex I), that is believed not to be involved in catalysis. Complex I functions in the transfer of electrons from NADH to the respiratory chain. The immediate electron acceptor for the enzyme is believed to be ubiquinone.</text>
</comment>
<organism evidence="10 11">
    <name type="scientific">Heterocephalus glaber</name>
    <name type="common">Naked mole rat</name>
    <dbReference type="NCBI Taxonomy" id="10181"/>
    <lineage>
        <taxon>Eukaryota</taxon>
        <taxon>Metazoa</taxon>
        <taxon>Chordata</taxon>
        <taxon>Craniata</taxon>
        <taxon>Vertebrata</taxon>
        <taxon>Euteleostomi</taxon>
        <taxon>Mammalia</taxon>
        <taxon>Eutheria</taxon>
        <taxon>Euarchontoglires</taxon>
        <taxon>Glires</taxon>
        <taxon>Rodentia</taxon>
        <taxon>Hystricomorpha</taxon>
        <taxon>Bathyergidae</taxon>
        <taxon>Heterocephalus</taxon>
    </lineage>
</organism>
<keyword evidence="10" id="KW-0830">Ubiquinone</keyword>
<dbReference type="GO" id="GO:0006120">
    <property type="term" value="P:mitochondrial electron transport, NADH to ubiquinone"/>
    <property type="evidence" value="ECO:0007669"/>
    <property type="project" value="InterPro"/>
</dbReference>
<evidence type="ECO:0000256" key="7">
    <source>
        <dbReference type="ARBA" id="ARBA00022982"/>
    </source>
</evidence>
<keyword evidence="5" id="KW-0679">Respiratory chain</keyword>
<comment type="similarity">
    <text evidence="3">Belongs to the complex I NDUFA8 subunit family.</text>
</comment>
<keyword evidence="7" id="KW-0249">Electron transport</keyword>
<evidence type="ECO:0000256" key="3">
    <source>
        <dbReference type="ARBA" id="ARBA00010705"/>
    </source>
</evidence>
<dbReference type="InterPro" id="IPR016680">
    <property type="entry name" value="NDUFA8"/>
</dbReference>
<dbReference type="PROSITE" id="PS51808">
    <property type="entry name" value="CHCH"/>
    <property type="match status" value="1"/>
</dbReference>
<dbReference type="EMBL" id="JH168977">
    <property type="protein sequence ID" value="EHB05565.1"/>
    <property type="molecule type" value="Genomic_DNA"/>
</dbReference>
<dbReference type="AlphaFoldDB" id="G5B8F4"/>
<keyword evidence="4" id="KW-0813">Transport</keyword>
<accession>G5B8F4</accession>
<dbReference type="STRING" id="10181.G5B8F4"/>
<evidence type="ECO:0000256" key="8">
    <source>
        <dbReference type="ARBA" id="ARBA00023128"/>
    </source>
</evidence>
<proteinExistence type="inferred from homology"/>
<dbReference type="PANTHER" id="PTHR13344">
    <property type="entry name" value="NADH-UBIQUINONE OXIDOREDUCTASE"/>
    <property type="match status" value="1"/>
</dbReference>
<dbReference type="GO" id="GO:0005739">
    <property type="term" value="C:mitochondrion"/>
    <property type="evidence" value="ECO:0007669"/>
    <property type="project" value="UniProtKB-SubCell"/>
</dbReference>
<evidence type="ECO:0000256" key="4">
    <source>
        <dbReference type="ARBA" id="ARBA00022448"/>
    </source>
</evidence>